<keyword evidence="1" id="KW-0853">WD repeat</keyword>
<accession>A0A6J0KZT5</accession>
<evidence type="ECO:0000256" key="2">
    <source>
        <dbReference type="ARBA" id="ARBA00022737"/>
    </source>
</evidence>
<dbReference type="InterPro" id="IPR036322">
    <property type="entry name" value="WD40_repeat_dom_sf"/>
</dbReference>
<dbReference type="PANTHER" id="PTHR14773:SF0">
    <property type="entry name" value="WD REPEAT-CONTAINING PROTEIN 76"/>
    <property type="match status" value="1"/>
</dbReference>
<dbReference type="GO" id="GO:0005634">
    <property type="term" value="C:nucleus"/>
    <property type="evidence" value="ECO:0007669"/>
    <property type="project" value="TreeGrafter"/>
</dbReference>
<dbReference type="KEGG" id="rsz:108823894"/>
<protein>
    <submittedName>
        <fullName evidence="5">LOW QUALITY PROTEIN: DNA damage-binding protein CMR1-like</fullName>
    </submittedName>
</protein>
<evidence type="ECO:0000256" key="3">
    <source>
        <dbReference type="SAM" id="MobiDB-lite"/>
    </source>
</evidence>
<proteinExistence type="predicted"/>
<dbReference type="InterPro" id="IPR050853">
    <property type="entry name" value="WD_repeat_DNA-damage-binding"/>
</dbReference>
<keyword evidence="4" id="KW-1185">Reference proteome</keyword>
<feature type="region of interest" description="Disordered" evidence="3">
    <location>
        <begin position="68"/>
        <end position="105"/>
    </location>
</feature>
<gene>
    <name evidence="5" type="primary">LOC108823894</name>
</gene>
<dbReference type="GeneID" id="108823894"/>
<dbReference type="SUPFAM" id="SSF50978">
    <property type="entry name" value="WD40 repeat-like"/>
    <property type="match status" value="1"/>
</dbReference>
<sequence>MATELERKRLENIRRNNEMMAALNVRAKASLLSAETKRNALERNRGDDGGEGSHKHFVETMLTFASDSMVKDDSPSTRRKSSRLSSAGVNKADSVSSSNDYVKKKKNAGGNLVTKKEASGVMTESIEFEEGGFDTGPLSLEPHNVARVVPRRILVVKFMPCENVKLVAAGDKLGNVGFWNLDYNKPKTLRTVTHSKTVHSAYFSPTGLSLATTSVDNHIGILSGANFEDTSMIYHDNCNTTNKWISNFRAVWGWDDSYIFVGNRPLKGIDVISTKLKRTVKELHDRLMKIIPCRIHCHPLNVGVLAGSTAGGQVYVWTPK</sequence>
<reference evidence="5" key="2">
    <citation type="submission" date="2025-08" db="UniProtKB">
        <authorList>
            <consortium name="RefSeq"/>
        </authorList>
    </citation>
    <scope>IDENTIFICATION</scope>
    <source>
        <tissue evidence="5">Leaf</tissue>
    </source>
</reference>
<feature type="compositionally biased region" description="Polar residues" evidence="3">
    <location>
        <begin position="83"/>
        <end position="100"/>
    </location>
</feature>
<dbReference type="GO" id="GO:0003677">
    <property type="term" value="F:DNA binding"/>
    <property type="evidence" value="ECO:0007669"/>
    <property type="project" value="TreeGrafter"/>
</dbReference>
<reference evidence="4" key="1">
    <citation type="journal article" date="2019" name="Database">
        <title>The radish genome database (RadishGD): an integrated information resource for radish genomics.</title>
        <authorList>
            <person name="Yu H.J."/>
            <person name="Baek S."/>
            <person name="Lee Y.J."/>
            <person name="Cho A."/>
            <person name="Mun J.H."/>
        </authorList>
    </citation>
    <scope>NUCLEOTIDE SEQUENCE [LARGE SCALE GENOMIC DNA]</scope>
    <source>
        <strain evidence="4">cv. WK10039</strain>
    </source>
</reference>
<evidence type="ECO:0000313" key="5">
    <source>
        <dbReference type="RefSeq" id="XP_018452704.2"/>
    </source>
</evidence>
<dbReference type="PANTHER" id="PTHR14773">
    <property type="entry name" value="WD REPEAT-CONTAINING PROTEIN 76"/>
    <property type="match status" value="1"/>
</dbReference>
<dbReference type="GO" id="GO:2000001">
    <property type="term" value="P:regulation of DNA damage checkpoint"/>
    <property type="evidence" value="ECO:0007669"/>
    <property type="project" value="TreeGrafter"/>
</dbReference>
<name>A0A6J0KZT5_RAPSA</name>
<dbReference type="OrthoDB" id="9890280at2759"/>
<keyword evidence="2" id="KW-0677">Repeat</keyword>
<dbReference type="RefSeq" id="XP_018452704.2">
    <property type="nucleotide sequence ID" value="XM_018597202.2"/>
</dbReference>
<dbReference type="Proteomes" id="UP000504610">
    <property type="component" value="Chromosome 9"/>
</dbReference>
<dbReference type="Gene3D" id="2.130.10.10">
    <property type="entry name" value="YVTN repeat-like/Quinoprotein amine dehydrogenase"/>
    <property type="match status" value="1"/>
</dbReference>
<evidence type="ECO:0000256" key="1">
    <source>
        <dbReference type="ARBA" id="ARBA00022574"/>
    </source>
</evidence>
<evidence type="ECO:0000313" key="4">
    <source>
        <dbReference type="Proteomes" id="UP000504610"/>
    </source>
</evidence>
<dbReference type="InterPro" id="IPR015943">
    <property type="entry name" value="WD40/YVTN_repeat-like_dom_sf"/>
</dbReference>
<organism evidence="4 5">
    <name type="scientific">Raphanus sativus</name>
    <name type="common">Radish</name>
    <name type="synonym">Raphanus raphanistrum var. sativus</name>
    <dbReference type="NCBI Taxonomy" id="3726"/>
    <lineage>
        <taxon>Eukaryota</taxon>
        <taxon>Viridiplantae</taxon>
        <taxon>Streptophyta</taxon>
        <taxon>Embryophyta</taxon>
        <taxon>Tracheophyta</taxon>
        <taxon>Spermatophyta</taxon>
        <taxon>Magnoliopsida</taxon>
        <taxon>eudicotyledons</taxon>
        <taxon>Gunneridae</taxon>
        <taxon>Pentapetalae</taxon>
        <taxon>rosids</taxon>
        <taxon>malvids</taxon>
        <taxon>Brassicales</taxon>
        <taxon>Brassicaceae</taxon>
        <taxon>Brassiceae</taxon>
        <taxon>Raphanus</taxon>
    </lineage>
</organism>
<dbReference type="AlphaFoldDB" id="A0A6J0KZT5"/>